<proteinExistence type="predicted"/>
<dbReference type="Proteomes" id="UP001159363">
    <property type="component" value="Chromosome 9"/>
</dbReference>
<accession>A0ABQ9GQ33</accession>
<name>A0ABQ9GQ33_9NEOP</name>
<dbReference type="EMBL" id="JARBHB010000010">
    <property type="protein sequence ID" value="KAJ8874117.1"/>
    <property type="molecule type" value="Genomic_DNA"/>
</dbReference>
<feature type="region of interest" description="Disordered" evidence="1">
    <location>
        <begin position="379"/>
        <end position="398"/>
    </location>
</feature>
<sequence length="827" mass="91437">MELWGLGFKAHALAHKPHIWVVYRVPPLECGELETLFEYLVILACFTKPPYPGYPGAQQLQHESRWTPRGASGLNHTKLTSIRNIGHYANKCPLSVLSYGFEHRLPVLTGRLDKIHVVNETLAAIPRRYTAGTNKRGATSTRQLEQLQNTQPAIVSTWPVFRVIRRVVAVTQDSSRTVAPPFTCDPPSTAPEFHNRRTLDSAACVGDVNVKGISQQKINNFISAPNAEACLFFVKPGERQHMHYCIIPRGRKEKKGIIDLANSTMAPRAFGAARATFMEQRWNGRAGETGDLRENTPTSGIVRHDSHMRKYVSGSKGNRTRFAKVEGEFRDGAGCGNYGLLDRRMCVRARVCVEYCDVSAERKRESTVGLNVSATARSLERGQSAHRNRNGERTGHARRQQRAMLWRRLAAEVFSAYWGEVSWSTAECSGGGNESAPRTHIHLPTATPAVFNLRKTGGPHAEKASGSSSWWVVSSCDVASRHLGSELCQQRHLTAPNLATVSAISPVLQSKRETDYIMTGPCRYRRTYNMDVTGCGSETRAVSAQVECEGSVPLTQEARRRQTCGTELQTHSIIKGSENLVGNSISNVTDWIESANERMRPKEPNLLGGLSVVKDIKVNFHVGSMESTVVVWSFLGLSRFLPRLHSAASPPQSQTFFRLAGATVLSVRRVWQPARITIITGLAIEYRDSPKVVQFARRERQECSTHWLYTRKTGTPYNGSTDDGLTDGQLTEATDGFGSNRGWMIFLEPAVATLNRARTANTGRFPRGSESGARESRTSADDGKKKRGIAANCDFGCVTSRGNTPPERLPAGLKSSRASQRTELGDY</sequence>
<evidence type="ECO:0000256" key="1">
    <source>
        <dbReference type="SAM" id="MobiDB-lite"/>
    </source>
</evidence>
<evidence type="ECO:0000313" key="2">
    <source>
        <dbReference type="EMBL" id="KAJ8874117.1"/>
    </source>
</evidence>
<evidence type="ECO:0000313" key="3">
    <source>
        <dbReference type="Proteomes" id="UP001159363"/>
    </source>
</evidence>
<organism evidence="2 3">
    <name type="scientific">Dryococelus australis</name>
    <dbReference type="NCBI Taxonomy" id="614101"/>
    <lineage>
        <taxon>Eukaryota</taxon>
        <taxon>Metazoa</taxon>
        <taxon>Ecdysozoa</taxon>
        <taxon>Arthropoda</taxon>
        <taxon>Hexapoda</taxon>
        <taxon>Insecta</taxon>
        <taxon>Pterygota</taxon>
        <taxon>Neoptera</taxon>
        <taxon>Polyneoptera</taxon>
        <taxon>Phasmatodea</taxon>
        <taxon>Verophasmatodea</taxon>
        <taxon>Anareolatae</taxon>
        <taxon>Phasmatidae</taxon>
        <taxon>Eurycanthinae</taxon>
        <taxon>Dryococelus</taxon>
    </lineage>
</organism>
<feature type="compositionally biased region" description="Basic and acidic residues" evidence="1">
    <location>
        <begin position="772"/>
        <end position="784"/>
    </location>
</feature>
<protein>
    <submittedName>
        <fullName evidence="2">Uncharacterized protein</fullName>
    </submittedName>
</protein>
<comment type="caution">
    <text evidence="2">The sequence shown here is derived from an EMBL/GenBank/DDBJ whole genome shotgun (WGS) entry which is preliminary data.</text>
</comment>
<feature type="region of interest" description="Disordered" evidence="1">
    <location>
        <begin position="758"/>
        <end position="827"/>
    </location>
</feature>
<gene>
    <name evidence="2" type="ORF">PR048_024958</name>
</gene>
<reference evidence="2 3" key="1">
    <citation type="submission" date="2023-02" db="EMBL/GenBank/DDBJ databases">
        <title>LHISI_Scaffold_Assembly.</title>
        <authorList>
            <person name="Stuart O.P."/>
            <person name="Cleave R."/>
            <person name="Magrath M.J.L."/>
            <person name="Mikheyev A.S."/>
        </authorList>
    </citation>
    <scope>NUCLEOTIDE SEQUENCE [LARGE SCALE GENOMIC DNA]</scope>
    <source>
        <strain evidence="2">Daus_M_001</strain>
        <tissue evidence="2">Leg muscle</tissue>
    </source>
</reference>
<feature type="compositionally biased region" description="Polar residues" evidence="1">
    <location>
        <begin position="816"/>
        <end position="827"/>
    </location>
</feature>
<keyword evidence="3" id="KW-1185">Reference proteome</keyword>